<evidence type="ECO:0000313" key="1">
    <source>
        <dbReference type="EMBL" id="EMB23337.1"/>
    </source>
</evidence>
<gene>
    <name evidence="1" type="ORF">HMPREF9723_00475</name>
</gene>
<organism evidence="1">
    <name type="scientific">Treponema denticola OTK</name>
    <dbReference type="NCBI Taxonomy" id="999434"/>
    <lineage>
        <taxon>Bacteria</taxon>
        <taxon>Pseudomonadati</taxon>
        <taxon>Spirochaetota</taxon>
        <taxon>Spirochaetia</taxon>
        <taxon>Spirochaetales</taxon>
        <taxon>Treponemataceae</taxon>
        <taxon>Treponema</taxon>
    </lineage>
</organism>
<proteinExistence type="predicted"/>
<dbReference type="EMBL" id="AGDY01000004">
    <property type="protein sequence ID" value="EMB23337.1"/>
    <property type="molecule type" value="Genomic_DNA"/>
</dbReference>
<dbReference type="Proteomes" id="UP000011701">
    <property type="component" value="Chromosome"/>
</dbReference>
<dbReference type="PATRIC" id="fig|999434.4.peg.496"/>
<dbReference type="RefSeq" id="WP_002690762.1">
    <property type="nucleotide sequence ID" value="NZ_CM001797.1"/>
</dbReference>
<dbReference type="HOGENOM" id="CLU_2572850_0_0_12"/>
<protein>
    <submittedName>
        <fullName evidence="1">Uncharacterized protein</fullName>
    </submittedName>
</protein>
<comment type="caution">
    <text evidence="1">The sequence shown here is derived from an EMBL/GenBank/DDBJ whole genome shotgun (WGS) entry which is preliminary data.</text>
</comment>
<accession>A0A0F6MQ16</accession>
<reference evidence="1" key="1">
    <citation type="submission" date="2012-01" db="EMBL/GenBank/DDBJ databases">
        <title>The Genome Sequence of Treponema denticola OTK.</title>
        <authorList>
            <consortium name="The Broad Institute Genome Sequencing Platform"/>
            <person name="Earl A."/>
            <person name="Ward D."/>
            <person name="Feldgarden M."/>
            <person name="Gevers D."/>
            <person name="Blanton J.M."/>
            <person name="Fenno C.J."/>
            <person name="Baranova O.V."/>
            <person name="Mathney J."/>
            <person name="Dewhirst F.E."/>
            <person name="Izard J."/>
            <person name="Young S.K."/>
            <person name="Zeng Q."/>
            <person name="Gargeya S."/>
            <person name="Fitzgerald M."/>
            <person name="Haas B."/>
            <person name="Abouelleil A."/>
            <person name="Alvarado L."/>
            <person name="Arachchi H.M."/>
            <person name="Berlin A."/>
            <person name="Chapman S.B."/>
            <person name="Gearin G."/>
            <person name="Goldberg J."/>
            <person name="Griggs A."/>
            <person name="Gujja S."/>
            <person name="Hansen M."/>
            <person name="Heiman D."/>
            <person name="Howarth C."/>
            <person name="Larimer J."/>
            <person name="Lui A."/>
            <person name="MacDonald P.J.P."/>
            <person name="McCowen C."/>
            <person name="Montmayeur A."/>
            <person name="Murphy C."/>
            <person name="Neiman D."/>
            <person name="Pearson M."/>
            <person name="Priest M."/>
            <person name="Roberts A."/>
            <person name="Saif S."/>
            <person name="Shea T."/>
            <person name="Sisk P."/>
            <person name="Stolte C."/>
            <person name="Sykes S."/>
            <person name="Wortman J."/>
            <person name="Nusbaum C."/>
            <person name="Birren B."/>
        </authorList>
    </citation>
    <scope>NUCLEOTIDE SEQUENCE [LARGE SCALE GENOMIC DNA]</scope>
    <source>
        <strain evidence="1">OTK</strain>
    </source>
</reference>
<dbReference type="AlphaFoldDB" id="A0A0F6MQ16"/>
<name>A0A0F6MQ16_TREDN</name>
<sequence length="81" mass="9149">MKNENHKYIIKIIPHGRLDLQGFYTGLVETEKGTIASTTQDAESPQVKVFDGLQAATEEYMYILANAVNITRNDVCFLKKD</sequence>